<comment type="caution">
    <text evidence="2">The sequence shown here is derived from an EMBL/GenBank/DDBJ whole genome shotgun (WGS) entry which is preliminary data.</text>
</comment>
<dbReference type="EMBL" id="JACIFZ010000024">
    <property type="protein sequence ID" value="MBB4226154.1"/>
    <property type="molecule type" value="Genomic_DNA"/>
</dbReference>
<accession>A0A840G0Z9</accession>
<dbReference type="Pfam" id="PF04965">
    <property type="entry name" value="GPW_gp25"/>
    <property type="match status" value="1"/>
</dbReference>
<evidence type="ECO:0000259" key="1">
    <source>
        <dbReference type="Pfam" id="PF04965"/>
    </source>
</evidence>
<gene>
    <name evidence="2" type="ORF">GGD71_006973</name>
</gene>
<evidence type="ECO:0000313" key="2">
    <source>
        <dbReference type="EMBL" id="MBB4226154.1"/>
    </source>
</evidence>
<name>A0A840G0Z9_9BURK</name>
<dbReference type="Proteomes" id="UP000524450">
    <property type="component" value="Unassembled WGS sequence"/>
</dbReference>
<dbReference type="RefSeq" id="WP_184642825.1">
    <property type="nucleotide sequence ID" value="NZ_JACIFZ010000024.1"/>
</dbReference>
<dbReference type="InterPro" id="IPR007048">
    <property type="entry name" value="IraD/Gp25-like"/>
</dbReference>
<organism evidence="2 3">
    <name type="scientific">Variovorax guangxiensis</name>
    <dbReference type="NCBI Taxonomy" id="1775474"/>
    <lineage>
        <taxon>Bacteria</taxon>
        <taxon>Pseudomonadati</taxon>
        <taxon>Pseudomonadota</taxon>
        <taxon>Betaproteobacteria</taxon>
        <taxon>Burkholderiales</taxon>
        <taxon>Comamonadaceae</taxon>
        <taxon>Variovorax</taxon>
    </lineage>
</organism>
<proteinExistence type="predicted"/>
<reference evidence="2 3" key="1">
    <citation type="submission" date="2020-08" db="EMBL/GenBank/DDBJ databases">
        <title>Genomic Encyclopedia of Type Strains, Phase IV (KMG-V): Genome sequencing to study the core and pangenomes of soil and plant-associated prokaryotes.</title>
        <authorList>
            <person name="Whitman W."/>
        </authorList>
    </citation>
    <scope>NUCLEOTIDE SEQUENCE [LARGE SCALE GENOMIC DNA]</scope>
    <source>
        <strain evidence="2 3">34/80</strain>
    </source>
</reference>
<feature type="domain" description="IraD/Gp25-like" evidence="1">
    <location>
        <begin position="13"/>
        <end position="81"/>
    </location>
</feature>
<dbReference type="AlphaFoldDB" id="A0A840G0Z9"/>
<protein>
    <recommendedName>
        <fullName evidence="1">IraD/Gp25-like domain-containing protein</fullName>
    </recommendedName>
</protein>
<dbReference type="SUPFAM" id="SSF160719">
    <property type="entry name" value="gpW/gp25-like"/>
    <property type="match status" value="1"/>
</dbReference>
<dbReference type="Gene3D" id="3.10.450.40">
    <property type="match status" value="1"/>
</dbReference>
<evidence type="ECO:0000313" key="3">
    <source>
        <dbReference type="Proteomes" id="UP000524450"/>
    </source>
</evidence>
<sequence>MSGISKTTGKVLSRREHIGQSIDDILTTPIRTRLMRRNYGSYLPQMVDHPATAANRLRLIAATAQAIMKWEPRTRLLSVRVGFTAQGKCQLHIVRRDTNSVDSTTYTVTVGGMA</sequence>